<feature type="compositionally biased region" description="Acidic residues" evidence="1">
    <location>
        <begin position="1045"/>
        <end position="1054"/>
    </location>
</feature>
<organism evidence="3 4">
    <name type="scientific">Marasmius crinis-equi</name>
    <dbReference type="NCBI Taxonomy" id="585013"/>
    <lineage>
        <taxon>Eukaryota</taxon>
        <taxon>Fungi</taxon>
        <taxon>Dikarya</taxon>
        <taxon>Basidiomycota</taxon>
        <taxon>Agaricomycotina</taxon>
        <taxon>Agaricomycetes</taxon>
        <taxon>Agaricomycetidae</taxon>
        <taxon>Agaricales</taxon>
        <taxon>Marasmiineae</taxon>
        <taxon>Marasmiaceae</taxon>
        <taxon>Marasmius</taxon>
    </lineage>
</organism>
<feature type="compositionally biased region" description="Basic and acidic residues" evidence="1">
    <location>
        <begin position="1000"/>
        <end position="1016"/>
    </location>
</feature>
<feature type="domain" description="DUF6589" evidence="2">
    <location>
        <begin position="767"/>
        <end position="882"/>
    </location>
</feature>
<feature type="compositionally biased region" description="Low complexity" evidence="1">
    <location>
        <begin position="27"/>
        <end position="39"/>
    </location>
</feature>
<comment type="caution">
    <text evidence="3">The sequence shown here is derived from an EMBL/GenBank/DDBJ whole genome shotgun (WGS) entry which is preliminary data.</text>
</comment>
<feature type="compositionally biased region" description="Basic and acidic residues" evidence="1">
    <location>
        <begin position="1091"/>
        <end position="1115"/>
    </location>
</feature>
<dbReference type="EMBL" id="JBAHYK010000470">
    <property type="protein sequence ID" value="KAL0573741.1"/>
    <property type="molecule type" value="Genomic_DNA"/>
</dbReference>
<evidence type="ECO:0000313" key="3">
    <source>
        <dbReference type="EMBL" id="KAL0573741.1"/>
    </source>
</evidence>
<feature type="compositionally biased region" description="Basic and acidic residues" evidence="1">
    <location>
        <begin position="1029"/>
        <end position="1039"/>
    </location>
</feature>
<proteinExistence type="predicted"/>
<dbReference type="Pfam" id="PF20231">
    <property type="entry name" value="DUF6589"/>
    <property type="match status" value="2"/>
</dbReference>
<feature type="region of interest" description="Disordered" evidence="1">
    <location>
        <begin position="1"/>
        <end position="54"/>
    </location>
</feature>
<feature type="compositionally biased region" description="Polar residues" evidence="1">
    <location>
        <begin position="1"/>
        <end position="15"/>
    </location>
</feature>
<reference evidence="3 4" key="1">
    <citation type="submission" date="2024-02" db="EMBL/GenBank/DDBJ databases">
        <title>A draft genome for the cacao thread blight pathogen Marasmius crinis-equi.</title>
        <authorList>
            <person name="Cohen S.P."/>
            <person name="Baruah I.K."/>
            <person name="Amoako-Attah I."/>
            <person name="Bukari Y."/>
            <person name="Meinhardt L.W."/>
            <person name="Bailey B.A."/>
        </authorList>
    </citation>
    <scope>NUCLEOTIDE SEQUENCE [LARGE SCALE GENOMIC DNA]</scope>
    <source>
        <strain evidence="3 4">GH-76</strain>
    </source>
</reference>
<feature type="compositionally biased region" description="Low complexity" evidence="1">
    <location>
        <begin position="975"/>
        <end position="993"/>
    </location>
</feature>
<evidence type="ECO:0000256" key="1">
    <source>
        <dbReference type="SAM" id="MobiDB-lite"/>
    </source>
</evidence>
<feature type="domain" description="DUF6589" evidence="2">
    <location>
        <begin position="482"/>
        <end position="753"/>
    </location>
</feature>
<feature type="compositionally biased region" description="Low complexity" evidence="1">
    <location>
        <begin position="653"/>
        <end position="666"/>
    </location>
</feature>
<keyword evidence="4" id="KW-1185">Reference proteome</keyword>
<gene>
    <name evidence="3" type="ORF">V5O48_008217</name>
</gene>
<feature type="region of interest" description="Disordered" evidence="1">
    <location>
        <begin position="960"/>
        <end position="1124"/>
    </location>
</feature>
<dbReference type="Proteomes" id="UP001465976">
    <property type="component" value="Unassembled WGS sequence"/>
</dbReference>
<evidence type="ECO:0000313" key="4">
    <source>
        <dbReference type="Proteomes" id="UP001465976"/>
    </source>
</evidence>
<dbReference type="InterPro" id="IPR046496">
    <property type="entry name" value="DUF6589"/>
</dbReference>
<feature type="region of interest" description="Disordered" evidence="1">
    <location>
        <begin position="646"/>
        <end position="666"/>
    </location>
</feature>
<name>A0ABR3FEL2_9AGAR</name>
<sequence>MSPTNPATPPQNTRNPLADITLSGQTAPSSWTAPSSSTRSRYEEIRASKRGVGRPSKYAELPHITTATPSRIPSYNSPPLLQPSFTLPSPVTPSVLQYSYQSISNSQAQLPLMNEAPAMHTSTLPGPRGYQPRIEKKPVMSMKERMGRVMELLFDDLGFETLGDFLSALFPAIPRGESNLHDRRHVNKLKAFLQGRSTFRAVNLVESIVSHRYSLPSYKSEHYHERGLAFSNTLPSEIHHANSAITSWATQIVGEQVYAEIGRLTLDDGESPFRIRLAAAAKERSKAKGVMTISRGDILSFNVADRVKEFKRRAPVTWHLTECMAGPREKGVIVVRKQRPHPIVQFSAISSFISAQNKFATGHFALHAGIWHLACQSQTDVKRIACRTGASVHDTSARAALKTLADDALSALRDEVEAAAQLGEVSRRYVFDNTQRHSAVHEGGMARESRLISGTSCTAIKLEDCAPNAFNVEDHHSRILKNERASLNTCELFESIDWEHISGVQALHALRALCSFVIPLNPMLKVISDRFRSPDGYAKHRMRDGRKTVVQPLGTNSEKEIETAGLVRCLDDFQKQAGFKPEYASKVLAWFSGDGGSYLSVDRGKKYRALMRKKSDPSGDQDYHTLRHILPTVELWHTQTTLQNTIGANHYGPPSSSDPSSLSRSSNAAKFKRPANFKDASNFYPLSRSMGAIWDAQIIDCWRIMLGLDSHDDIIRHFERLEKEKKLPSFDELFQMAQTLIARYASLEAYEQALSSEANQLAAEKSTLKIWLFIFAGSSNTNYRDMLLEMWCLFKYESSKELKDAIWNNWLVNLTGELGKWIPGDLMQEHYNRWLEEHVGKSGLSFDDPFIRNTISPNVDFFIVLKKEFELAFDLHKRSQSHTSPHLRDEFRAMLKLYAEEYLHYFIQGRSLGHAAVNLLSLGFDRFDDGVLNELLNKHTARVEALKHIDDIRTRARDVSMPTDTTIPSTASNDLPFPSDSTLSSPTLSQTSSAAGFDDDSQHETDSDSKSSKNDSDPSESDSYPSESDNDHRESENEMNKSVAELEEEELAATEEEHSRLEPGPETMPMIDQETGILVNDWMTEEELQEEMLKEESEGSEEERALDSGTDKEPDSDSDSCEDD</sequence>
<protein>
    <recommendedName>
        <fullName evidence="2">DUF6589 domain-containing protein</fullName>
    </recommendedName>
</protein>
<feature type="compositionally biased region" description="Polar residues" evidence="1">
    <location>
        <begin position="962"/>
        <end position="973"/>
    </location>
</feature>
<accession>A0ABR3FEL2</accession>
<evidence type="ECO:0000259" key="2">
    <source>
        <dbReference type="Pfam" id="PF20231"/>
    </source>
</evidence>